<organism evidence="1 2">
    <name type="scientific">Pseudanabaena frigida</name>
    <dbReference type="NCBI Taxonomy" id="945775"/>
    <lineage>
        <taxon>Bacteria</taxon>
        <taxon>Bacillati</taxon>
        <taxon>Cyanobacteriota</taxon>
        <taxon>Cyanophyceae</taxon>
        <taxon>Pseudanabaenales</taxon>
        <taxon>Pseudanabaenaceae</taxon>
        <taxon>Pseudanabaena</taxon>
    </lineage>
</organism>
<dbReference type="EMBL" id="QBML01000001">
    <property type="protein sequence ID" value="PZO45137.1"/>
    <property type="molecule type" value="Genomic_DNA"/>
</dbReference>
<dbReference type="AlphaFoldDB" id="A0A2W4WPM3"/>
<accession>A0A2W4WPM3</accession>
<dbReference type="Proteomes" id="UP000249467">
    <property type="component" value="Unassembled WGS sequence"/>
</dbReference>
<evidence type="ECO:0000313" key="1">
    <source>
        <dbReference type="EMBL" id="PZO45137.1"/>
    </source>
</evidence>
<gene>
    <name evidence="1" type="ORF">DCF19_01200</name>
</gene>
<comment type="caution">
    <text evidence="1">The sequence shown here is derived from an EMBL/GenBank/DDBJ whole genome shotgun (WGS) entry which is preliminary data.</text>
</comment>
<evidence type="ECO:0000313" key="2">
    <source>
        <dbReference type="Proteomes" id="UP000249467"/>
    </source>
</evidence>
<reference evidence="1 2" key="2">
    <citation type="submission" date="2018-06" db="EMBL/GenBank/DDBJ databases">
        <title>Metagenomic assembly of (sub)arctic Cyanobacteria and their associated microbiome from non-axenic cultures.</title>
        <authorList>
            <person name="Baurain D."/>
        </authorList>
    </citation>
    <scope>NUCLEOTIDE SEQUENCE [LARGE SCALE GENOMIC DNA]</scope>
    <source>
        <strain evidence="1">ULC066bin1</strain>
    </source>
</reference>
<protein>
    <submittedName>
        <fullName evidence="1">Uncharacterized protein</fullName>
    </submittedName>
</protein>
<name>A0A2W4WPM3_9CYAN</name>
<reference evidence="1 2" key="1">
    <citation type="submission" date="2018-04" db="EMBL/GenBank/DDBJ databases">
        <authorList>
            <person name="Go L.Y."/>
            <person name="Mitchell J.A."/>
        </authorList>
    </citation>
    <scope>NUCLEOTIDE SEQUENCE [LARGE SCALE GENOMIC DNA]</scope>
    <source>
        <strain evidence="1">ULC066bin1</strain>
    </source>
</reference>
<proteinExistence type="predicted"/>
<sequence>MQTIQTTAQVDEKGILQIQLPEHSGEKLDILLVYQIVQKTQKRQWSQRFLSAFGAWQGEPLEREPQGEQPERNEIL</sequence>